<organism evidence="3 4">
    <name type="scientific">Heracleum sosnowskyi</name>
    <dbReference type="NCBI Taxonomy" id="360622"/>
    <lineage>
        <taxon>Eukaryota</taxon>
        <taxon>Viridiplantae</taxon>
        <taxon>Streptophyta</taxon>
        <taxon>Embryophyta</taxon>
        <taxon>Tracheophyta</taxon>
        <taxon>Spermatophyta</taxon>
        <taxon>Magnoliopsida</taxon>
        <taxon>eudicotyledons</taxon>
        <taxon>Gunneridae</taxon>
        <taxon>Pentapetalae</taxon>
        <taxon>asterids</taxon>
        <taxon>campanulids</taxon>
        <taxon>Apiales</taxon>
        <taxon>Apiaceae</taxon>
        <taxon>Apioideae</taxon>
        <taxon>apioid superclade</taxon>
        <taxon>Tordylieae</taxon>
        <taxon>Tordyliinae</taxon>
        <taxon>Heracleum</taxon>
    </lineage>
</organism>
<evidence type="ECO:0000256" key="1">
    <source>
        <dbReference type="SAM" id="Coils"/>
    </source>
</evidence>
<comment type="caution">
    <text evidence="3">The sequence shown here is derived from an EMBL/GenBank/DDBJ whole genome shotgun (WGS) entry which is preliminary data.</text>
</comment>
<reference evidence="3" key="2">
    <citation type="submission" date="2023-05" db="EMBL/GenBank/DDBJ databases">
        <authorList>
            <person name="Schelkunov M.I."/>
        </authorList>
    </citation>
    <scope>NUCLEOTIDE SEQUENCE</scope>
    <source>
        <strain evidence="3">Hsosn_3</strain>
        <tissue evidence="3">Leaf</tissue>
    </source>
</reference>
<proteinExistence type="predicted"/>
<dbReference type="Proteomes" id="UP001237642">
    <property type="component" value="Unassembled WGS sequence"/>
</dbReference>
<feature type="compositionally biased region" description="Basic and acidic residues" evidence="2">
    <location>
        <begin position="239"/>
        <end position="256"/>
    </location>
</feature>
<keyword evidence="1" id="KW-0175">Coiled coil</keyword>
<name>A0AAD8IDT4_9APIA</name>
<evidence type="ECO:0000313" key="4">
    <source>
        <dbReference type="Proteomes" id="UP001237642"/>
    </source>
</evidence>
<evidence type="ECO:0000256" key="2">
    <source>
        <dbReference type="SAM" id="MobiDB-lite"/>
    </source>
</evidence>
<feature type="compositionally biased region" description="Polar residues" evidence="2">
    <location>
        <begin position="261"/>
        <end position="277"/>
    </location>
</feature>
<gene>
    <name evidence="3" type="ORF">POM88_021068</name>
</gene>
<dbReference type="AlphaFoldDB" id="A0AAD8IDT4"/>
<evidence type="ECO:0000313" key="3">
    <source>
        <dbReference type="EMBL" id="KAK1383333.1"/>
    </source>
</evidence>
<feature type="coiled-coil region" evidence="1">
    <location>
        <begin position="109"/>
        <end position="150"/>
    </location>
</feature>
<keyword evidence="4" id="KW-1185">Reference proteome</keyword>
<sequence length="277" mass="31644">MEEEMESYNHHRKSLYLDKATHVKKCSSGIVLRAKIAELNKIKEDIKQAKEDAIDSWSDCRHLIHVLKKLEMDVESANKRSAKSSTVVSELEYQLAATKLSIKSKREEELNVTKMINEINDDLEETQEEMEEIILERDENRREREELKQMLKIRMQTLDTLQLTHRALRLEVEYFGASAAKALQNIAKTKICNTGKAGLYFEKISRASSPDIISKEHKMEDEITRAKSSAQANEDSDDVNARSKLVNDEDKKRESGDVASSKPSTDRNINFTGATVL</sequence>
<dbReference type="EMBL" id="JAUIZM010000005">
    <property type="protein sequence ID" value="KAK1383333.1"/>
    <property type="molecule type" value="Genomic_DNA"/>
</dbReference>
<protein>
    <submittedName>
        <fullName evidence="3">Uncharacterized protein</fullName>
    </submittedName>
</protein>
<feature type="region of interest" description="Disordered" evidence="2">
    <location>
        <begin position="220"/>
        <end position="277"/>
    </location>
</feature>
<reference evidence="3" key="1">
    <citation type="submission" date="2023-02" db="EMBL/GenBank/DDBJ databases">
        <title>Genome of toxic invasive species Heracleum sosnowskyi carries increased number of genes despite the absence of recent whole-genome duplications.</title>
        <authorList>
            <person name="Schelkunov M."/>
            <person name="Shtratnikova V."/>
            <person name="Makarenko M."/>
            <person name="Klepikova A."/>
            <person name="Omelchenko D."/>
            <person name="Novikova G."/>
            <person name="Obukhova E."/>
            <person name="Bogdanov V."/>
            <person name="Penin A."/>
            <person name="Logacheva M."/>
        </authorList>
    </citation>
    <scope>NUCLEOTIDE SEQUENCE</scope>
    <source>
        <strain evidence="3">Hsosn_3</strain>
        <tissue evidence="3">Leaf</tissue>
    </source>
</reference>
<accession>A0AAD8IDT4</accession>